<evidence type="ECO:0000256" key="2">
    <source>
        <dbReference type="ARBA" id="ARBA00023015"/>
    </source>
</evidence>
<proteinExistence type="inferred from homology"/>
<dbReference type="Gene3D" id="1.10.10.10">
    <property type="entry name" value="Winged helix-like DNA-binding domain superfamily/Winged helix DNA-binding domain"/>
    <property type="match status" value="1"/>
</dbReference>
<accession>A0A1A9FNI7</accession>
<comment type="similarity">
    <text evidence="1">Belongs to the LysR transcriptional regulatory family.</text>
</comment>
<dbReference type="GO" id="GO:0003700">
    <property type="term" value="F:DNA-binding transcription factor activity"/>
    <property type="evidence" value="ECO:0007669"/>
    <property type="project" value="InterPro"/>
</dbReference>
<dbReference type="GO" id="GO:0043565">
    <property type="term" value="F:sequence-specific DNA binding"/>
    <property type="evidence" value="ECO:0007669"/>
    <property type="project" value="TreeGrafter"/>
</dbReference>
<dbReference type="EMBL" id="NNRM01000053">
    <property type="protein sequence ID" value="OYR20474.1"/>
    <property type="molecule type" value="Genomic_DNA"/>
</dbReference>
<feature type="domain" description="HTH lysR-type" evidence="5">
    <location>
        <begin position="1"/>
        <end position="59"/>
    </location>
</feature>
<dbReference type="PANTHER" id="PTHR30537:SF17">
    <property type="entry name" value="LYSR-FAMILY REGULATORY PROTEIN"/>
    <property type="match status" value="1"/>
</dbReference>
<evidence type="ECO:0000256" key="3">
    <source>
        <dbReference type="ARBA" id="ARBA00023125"/>
    </source>
</evidence>
<dbReference type="EMBL" id="PKQI01000001">
    <property type="protein sequence ID" value="NNV19325.1"/>
    <property type="molecule type" value="Genomic_DNA"/>
</dbReference>
<dbReference type="InterPro" id="IPR000847">
    <property type="entry name" value="LysR_HTH_N"/>
</dbReference>
<evidence type="ECO:0000256" key="1">
    <source>
        <dbReference type="ARBA" id="ARBA00009437"/>
    </source>
</evidence>
<dbReference type="OrthoDB" id="9786526at2"/>
<dbReference type="InterPro" id="IPR036388">
    <property type="entry name" value="WH-like_DNA-bd_sf"/>
</dbReference>
<evidence type="ECO:0000313" key="7">
    <source>
        <dbReference type="EMBL" id="OYR20474.1"/>
    </source>
</evidence>
<gene>
    <name evidence="7" type="ORF">CEV34_5514</name>
    <name evidence="6" type="ORF">EHE22_02620</name>
</gene>
<evidence type="ECO:0000256" key="4">
    <source>
        <dbReference type="ARBA" id="ARBA00023163"/>
    </source>
</evidence>
<evidence type="ECO:0000313" key="8">
    <source>
        <dbReference type="Proteomes" id="UP000216188"/>
    </source>
</evidence>
<dbReference type="InterPro" id="IPR058163">
    <property type="entry name" value="LysR-type_TF_proteobact-type"/>
</dbReference>
<dbReference type="SUPFAM" id="SSF53850">
    <property type="entry name" value="Periplasmic binding protein-like II"/>
    <property type="match status" value="1"/>
</dbReference>
<evidence type="ECO:0000313" key="6">
    <source>
        <dbReference type="EMBL" id="NNV19325.1"/>
    </source>
</evidence>
<dbReference type="Gene3D" id="3.40.190.10">
    <property type="entry name" value="Periplasmic binding protein-like II"/>
    <property type="match status" value="2"/>
</dbReference>
<dbReference type="InterPro" id="IPR005119">
    <property type="entry name" value="LysR_subst-bd"/>
</dbReference>
<dbReference type="AlphaFoldDB" id="A0A1A9FNI7"/>
<dbReference type="CDD" id="cd08472">
    <property type="entry name" value="PBP2_CrgA_like_3"/>
    <property type="match status" value="1"/>
</dbReference>
<protein>
    <submittedName>
        <fullName evidence="6">LysR family transcriptional regulator</fullName>
    </submittedName>
    <submittedName>
        <fullName evidence="7">LysR substrate binding domain protein</fullName>
    </submittedName>
</protein>
<dbReference type="PANTHER" id="PTHR30537">
    <property type="entry name" value="HTH-TYPE TRANSCRIPTIONAL REGULATOR"/>
    <property type="match status" value="1"/>
</dbReference>
<dbReference type="Pfam" id="PF00126">
    <property type="entry name" value="HTH_1"/>
    <property type="match status" value="1"/>
</dbReference>
<evidence type="ECO:0000259" key="5">
    <source>
        <dbReference type="PROSITE" id="PS50931"/>
    </source>
</evidence>
<keyword evidence="3" id="KW-0238">DNA-binding</keyword>
<reference evidence="7 8" key="1">
    <citation type="submission" date="2017-07" db="EMBL/GenBank/DDBJ databases">
        <title>Phylogenetic study on the rhizospheric bacterium Ochrobactrum sp. A44.</title>
        <authorList>
            <person name="Krzyzanowska D.M."/>
            <person name="Ossowicki A."/>
            <person name="Rajewska M."/>
            <person name="Maciag T."/>
            <person name="Kaczynski Z."/>
            <person name="Czerwicka M."/>
            <person name="Jafra S."/>
        </authorList>
    </citation>
    <scope>NUCLEOTIDE SEQUENCE [LARGE SCALE GENOMIC DNA]</scope>
    <source>
        <strain evidence="7 8">CCUG 30717</strain>
    </source>
</reference>
<keyword evidence="2" id="KW-0805">Transcription regulation</keyword>
<evidence type="ECO:0000313" key="9">
    <source>
        <dbReference type="Proteomes" id="UP000526233"/>
    </source>
</evidence>
<comment type="caution">
    <text evidence="6">The sequence shown here is derived from an EMBL/GenBank/DDBJ whole genome shotgun (WGS) entry which is preliminary data.</text>
</comment>
<dbReference type="Proteomes" id="UP000526233">
    <property type="component" value="Unassembled WGS sequence"/>
</dbReference>
<sequence>MDQLSAMRAFLRVVETGNFTRASASLNVPKATISNLIQGLEAHLRTKLLNRTTRRVLVTPDGALYYERAARLLSDLEELDGSLSSAQTLPKGRLRVEMASAVANLIIIPALIEFHQRYPDIQIDLGVSDRPVDYVAENVDCAIRIGELSDQSLIARRIGDMHFIACASAEYLDRCFTPKHPSDLSNNCHVVGYFRPSTGQQMPFHFKRGTEEVEVNGRYVVAANESTTYLAAARAGLGVVQAPLFMVQEDIANGTLRPVLQDWQIEPMPIHLVYPPNRHLSNRLRVFADWVVKVVARSQNLAPNGTNGSAK</sequence>
<dbReference type="Pfam" id="PF03466">
    <property type="entry name" value="LysR_substrate"/>
    <property type="match status" value="1"/>
</dbReference>
<dbReference type="GeneID" id="93110572"/>
<dbReference type="InterPro" id="IPR036390">
    <property type="entry name" value="WH_DNA-bd_sf"/>
</dbReference>
<organism evidence="6 9">
    <name type="scientific">Brucella pseudogrignonensis</name>
    <dbReference type="NCBI Taxonomy" id="419475"/>
    <lineage>
        <taxon>Bacteria</taxon>
        <taxon>Pseudomonadati</taxon>
        <taxon>Pseudomonadota</taxon>
        <taxon>Alphaproteobacteria</taxon>
        <taxon>Hyphomicrobiales</taxon>
        <taxon>Brucellaceae</taxon>
        <taxon>Brucella/Ochrobactrum group</taxon>
        <taxon>Brucella</taxon>
    </lineage>
</organism>
<dbReference type="Proteomes" id="UP000216188">
    <property type="component" value="Unassembled WGS sequence"/>
</dbReference>
<name>A0A1A9FNI7_9HYPH</name>
<keyword evidence="4" id="KW-0804">Transcription</keyword>
<dbReference type="RefSeq" id="WP_007878509.1">
    <property type="nucleotide sequence ID" value="NZ_CAXURC020000002.1"/>
</dbReference>
<dbReference type="FunFam" id="1.10.10.10:FF:000001">
    <property type="entry name" value="LysR family transcriptional regulator"/>
    <property type="match status" value="1"/>
</dbReference>
<dbReference type="STRING" id="419475.A8A54_12755"/>
<dbReference type="GO" id="GO:0006351">
    <property type="term" value="P:DNA-templated transcription"/>
    <property type="evidence" value="ECO:0007669"/>
    <property type="project" value="TreeGrafter"/>
</dbReference>
<reference evidence="6 9" key="2">
    <citation type="submission" date="2018-11" db="EMBL/GenBank/DDBJ databases">
        <title>Genome sequencing and analysis.</title>
        <authorList>
            <person name="Huang Y.-T."/>
        </authorList>
    </citation>
    <scope>NUCLEOTIDE SEQUENCE [LARGE SCALE GENOMIC DNA]</scope>
    <source>
        <strain evidence="6 9">SHIN</strain>
    </source>
</reference>
<keyword evidence="8" id="KW-1185">Reference proteome</keyword>
<dbReference type="PROSITE" id="PS50931">
    <property type="entry name" value="HTH_LYSR"/>
    <property type="match status" value="1"/>
</dbReference>
<dbReference type="KEGG" id="ops:A8A54_12755"/>
<dbReference type="SUPFAM" id="SSF46785">
    <property type="entry name" value="Winged helix' DNA-binding domain"/>
    <property type="match status" value="1"/>
</dbReference>